<dbReference type="PANTHER" id="PTHR11949">
    <property type="entry name" value="INTERFERON REGULATORY FACTOR"/>
    <property type="match status" value="1"/>
</dbReference>
<dbReference type="PRINTS" id="PR00267">
    <property type="entry name" value="INTFRNREGFCT"/>
</dbReference>
<dbReference type="Pfam" id="PF00605">
    <property type="entry name" value="IRF"/>
    <property type="match status" value="1"/>
</dbReference>
<gene>
    <name evidence="3" type="primary">Irf8-004</name>
</gene>
<dbReference type="AlphaFoldDB" id="A0A6F9DEN2"/>
<dbReference type="InterPro" id="IPR019471">
    <property type="entry name" value="Interferon_reg_factor-3"/>
</dbReference>
<dbReference type="GO" id="GO:0045893">
    <property type="term" value="P:positive regulation of DNA-templated transcription"/>
    <property type="evidence" value="ECO:0007669"/>
    <property type="project" value="UniProtKB-ARBA"/>
</dbReference>
<dbReference type="InterPro" id="IPR036390">
    <property type="entry name" value="WH_DNA-bd_sf"/>
</dbReference>
<feature type="compositionally biased region" description="Basic residues" evidence="1">
    <location>
        <begin position="144"/>
        <end position="153"/>
    </location>
</feature>
<dbReference type="Gene3D" id="1.10.10.10">
    <property type="entry name" value="Winged helix-like DNA-binding domain superfamily/Winged helix DNA-binding domain"/>
    <property type="match status" value="1"/>
</dbReference>
<dbReference type="InterPro" id="IPR008984">
    <property type="entry name" value="SMAD_FHA_dom_sf"/>
</dbReference>
<dbReference type="SUPFAM" id="SSF46785">
    <property type="entry name" value="Winged helix' DNA-binding domain"/>
    <property type="match status" value="1"/>
</dbReference>
<dbReference type="GO" id="GO:0000981">
    <property type="term" value="F:DNA-binding transcription factor activity, RNA polymerase II-specific"/>
    <property type="evidence" value="ECO:0007669"/>
    <property type="project" value="TreeGrafter"/>
</dbReference>
<evidence type="ECO:0000313" key="3">
    <source>
        <dbReference type="EMBL" id="CAB3256924.1"/>
    </source>
</evidence>
<dbReference type="GO" id="GO:0002376">
    <property type="term" value="P:immune system process"/>
    <property type="evidence" value="ECO:0007669"/>
    <property type="project" value="TreeGrafter"/>
</dbReference>
<dbReference type="GO" id="GO:0005634">
    <property type="term" value="C:nucleus"/>
    <property type="evidence" value="ECO:0007669"/>
    <property type="project" value="TreeGrafter"/>
</dbReference>
<feature type="domain" description="IRF tryptophan pentad repeat" evidence="2">
    <location>
        <begin position="30"/>
        <end position="136"/>
    </location>
</feature>
<dbReference type="FunFam" id="1.10.10.10:FF:000831">
    <property type="entry name" value="Interferon regulatory factor like protein"/>
    <property type="match status" value="1"/>
</dbReference>
<dbReference type="InterPro" id="IPR036388">
    <property type="entry name" value="WH-like_DNA-bd_sf"/>
</dbReference>
<dbReference type="PROSITE" id="PS51507">
    <property type="entry name" value="IRF_2"/>
    <property type="match status" value="1"/>
</dbReference>
<dbReference type="InterPro" id="IPR017855">
    <property type="entry name" value="SMAD-like_dom_sf"/>
</dbReference>
<dbReference type="PANTHER" id="PTHR11949:SF53">
    <property type="entry name" value="IRF TRYPTOPHAN PENTAD REPEAT DOMAIN-CONTAINING PROTEIN"/>
    <property type="match status" value="1"/>
</dbReference>
<sequence>MPQSAVLKSWFSKNQIMNPQSKSQIEQEYKLPLRQWLINKIEQKAFVGVEWIDEEKAIFKIPWTQKHHPKWNEHFEIFRAWAKHKDKYDEANPPDEKKLKGNFRCALHKSVDFEEMPDSSAMAQQTGNYKIYRVLKREEVREKNRLKKKSSSQHHHDTKPPKIKDVKQQAGPAPHEVTTSYPIQGAMQQQSFPQGQFHMDQSNPGPQTPIYQNLSTVQPITMNLNSSILDDVQFQRTLNDLRASANTSNGCDNDFDLAIGVEDEDLSIGNLSKSNLMFSSTTAPAASKYDDSPMSIGSEPAFDHPQARMSIKDLVATFDIDWNNMFFFDVSFKYDGHVMAYEQLNCFAGRRVFYGDEPMQRAIMEAFQHSVPPEVFKYEPYVMPKYHGNAPTVSEILTRTDQGFTLKCDDQANLWVTRLSQSVLFYYDLQKSNEPIKLDRYKPVQLISCLELAKDVLRRRNDGHNRPSCEFRLYVGCKPRSPGQQCPVMVNITAAAALKIVESVFGSEQNSMLAFSQQNSLDNLLRML</sequence>
<dbReference type="Gene3D" id="2.60.200.10">
    <property type="match status" value="1"/>
</dbReference>
<dbReference type="GO" id="GO:0000978">
    <property type="term" value="F:RNA polymerase II cis-regulatory region sequence-specific DNA binding"/>
    <property type="evidence" value="ECO:0007669"/>
    <property type="project" value="TreeGrafter"/>
</dbReference>
<accession>A0A6F9DEN2</accession>
<organism evidence="3">
    <name type="scientific">Phallusia mammillata</name>
    <dbReference type="NCBI Taxonomy" id="59560"/>
    <lineage>
        <taxon>Eukaryota</taxon>
        <taxon>Metazoa</taxon>
        <taxon>Chordata</taxon>
        <taxon>Tunicata</taxon>
        <taxon>Ascidiacea</taxon>
        <taxon>Phlebobranchia</taxon>
        <taxon>Ascidiidae</taxon>
        <taxon>Phallusia</taxon>
    </lineage>
</organism>
<feature type="region of interest" description="Disordered" evidence="1">
    <location>
        <begin position="142"/>
        <end position="177"/>
    </location>
</feature>
<dbReference type="SMART" id="SM00348">
    <property type="entry name" value="IRF"/>
    <property type="match status" value="1"/>
</dbReference>
<dbReference type="SMART" id="SM01243">
    <property type="entry name" value="IRF-3"/>
    <property type="match status" value="1"/>
</dbReference>
<dbReference type="SUPFAM" id="SSF49879">
    <property type="entry name" value="SMAD/FHA domain"/>
    <property type="match status" value="1"/>
</dbReference>
<reference evidence="3" key="1">
    <citation type="submission" date="2020-04" db="EMBL/GenBank/DDBJ databases">
        <authorList>
            <person name="Neveu A P."/>
        </authorList>
    </citation>
    <scope>NUCLEOTIDE SEQUENCE</scope>
    <source>
        <tissue evidence="3">Whole embryo</tissue>
    </source>
</reference>
<name>A0A6F9DEN2_9ASCI</name>
<dbReference type="EMBL" id="LR786045">
    <property type="protein sequence ID" value="CAB3256924.1"/>
    <property type="molecule type" value="mRNA"/>
</dbReference>
<proteinExistence type="evidence at transcript level"/>
<dbReference type="Pfam" id="PF10401">
    <property type="entry name" value="IRF-3"/>
    <property type="match status" value="1"/>
</dbReference>
<dbReference type="InterPro" id="IPR001346">
    <property type="entry name" value="Interferon_reg_fact_DNA-bd_dom"/>
</dbReference>
<dbReference type="CDD" id="cd00103">
    <property type="entry name" value="IRF"/>
    <property type="match status" value="1"/>
</dbReference>
<feature type="compositionally biased region" description="Basic and acidic residues" evidence="1">
    <location>
        <begin position="154"/>
        <end position="167"/>
    </location>
</feature>
<evidence type="ECO:0000256" key="1">
    <source>
        <dbReference type="SAM" id="MobiDB-lite"/>
    </source>
</evidence>
<evidence type="ECO:0000259" key="2">
    <source>
        <dbReference type="PROSITE" id="PS51507"/>
    </source>
</evidence>
<protein>
    <submittedName>
        <fullName evidence="3">Interferon regulatory factor like protein</fullName>
    </submittedName>
</protein>